<dbReference type="GO" id="GO:0008270">
    <property type="term" value="F:zinc ion binding"/>
    <property type="evidence" value="ECO:0007669"/>
    <property type="project" value="UniProtKB-KW"/>
</dbReference>
<dbReference type="GO" id="GO:0060340">
    <property type="term" value="P:positive regulation of type I interferon-mediated signaling pathway"/>
    <property type="evidence" value="ECO:0007669"/>
    <property type="project" value="TreeGrafter"/>
</dbReference>
<dbReference type="AlphaFoldDB" id="A0A8B6CVZ8"/>
<dbReference type="SUPFAM" id="SSF57845">
    <property type="entry name" value="B-box zinc-binding domain"/>
    <property type="match status" value="1"/>
</dbReference>
<dbReference type="Gene3D" id="3.30.160.60">
    <property type="entry name" value="Classic Zinc Finger"/>
    <property type="match status" value="1"/>
</dbReference>
<dbReference type="OrthoDB" id="6101175at2759"/>
<dbReference type="Gene3D" id="2.120.10.30">
    <property type="entry name" value="TolB, C-terminal domain"/>
    <property type="match status" value="1"/>
</dbReference>
<dbReference type="Pfam" id="PF06739">
    <property type="entry name" value="SBBP"/>
    <property type="match status" value="1"/>
</dbReference>
<keyword evidence="5" id="KW-1185">Reference proteome</keyword>
<evidence type="ECO:0000256" key="2">
    <source>
        <dbReference type="SAM" id="Coils"/>
    </source>
</evidence>
<dbReference type="GO" id="GO:0045087">
    <property type="term" value="P:innate immune response"/>
    <property type="evidence" value="ECO:0007669"/>
    <property type="project" value="TreeGrafter"/>
</dbReference>
<dbReference type="InterPro" id="IPR010620">
    <property type="entry name" value="SBBP_repeat"/>
</dbReference>
<dbReference type="GO" id="GO:0061630">
    <property type="term" value="F:ubiquitin protein ligase activity"/>
    <property type="evidence" value="ECO:0007669"/>
    <property type="project" value="TreeGrafter"/>
</dbReference>
<protein>
    <recommendedName>
        <fullName evidence="3">B box-type domain-containing protein</fullName>
    </recommendedName>
</protein>
<evidence type="ECO:0000313" key="4">
    <source>
        <dbReference type="EMBL" id="VDI09691.1"/>
    </source>
</evidence>
<dbReference type="InterPro" id="IPR000315">
    <property type="entry name" value="Znf_B-box"/>
</dbReference>
<sequence length="563" mass="64715">MASSTQKCGVCDLRHINKPSIIWCTECDEGLCQDCQEHHGLSKGTRNHNTLAITEYQTLPSDVLQITQYCSTHEDKFIMYCRKHERPCCRKCIVETHKECPDIDNLEDVIQYVKTSNAVNDIEETLVEIAGNLKKISQHQQKNLLNLKEKRKQIEKEIQKTRTTINNHLDKLQEDLMKKLNAIEETQNSKICQLLSSLGEREKEITKYQENFASIKQHASELQIFLSLKQIEKDIDIEDKFLQSIVKGEELKQCHLEYKTNMAIQDIMSNNKIFGEVQIENKPCDIVLSRRKTKQAQIMVPTVQTRSIVNIKLKKNKTIATQGQHIFGCCLIPDGRMAFTYYYDHTVRVFSDTGLKDFQVNMPCKVDDILYISKDDTLAVTSGGSRQHCIFIINVGKKQITRTILQDSEIDGIALRENELIYSGQSKGIQMINLSDESITQIVKDKMPGFCYIATFRNQIYHTNPETYAVTCYDQQGKPQWTFKNESLLKEPHGIDVDIDGNVYVAGSWSNNVVVVSPDRQHHREVLTASDGLIYPNSLCYDNTKKKLLVANYYNEARLYDFI</sequence>
<dbReference type="PROSITE" id="PS50119">
    <property type="entry name" value="ZF_BBOX"/>
    <property type="match status" value="1"/>
</dbReference>
<comment type="caution">
    <text evidence="4">The sequence shown here is derived from an EMBL/GenBank/DDBJ whole genome shotgun (WGS) entry which is preliminary data.</text>
</comment>
<evidence type="ECO:0000256" key="1">
    <source>
        <dbReference type="PROSITE-ProRule" id="PRU00024"/>
    </source>
</evidence>
<dbReference type="Proteomes" id="UP000596742">
    <property type="component" value="Unassembled WGS sequence"/>
</dbReference>
<dbReference type="InterPro" id="IPR011042">
    <property type="entry name" value="6-blade_b-propeller_TolB-like"/>
</dbReference>
<dbReference type="PANTHER" id="PTHR25462:SF299">
    <property type="entry name" value="E3 UBIQUITIN-PROTEIN LIGASE TRIM56"/>
    <property type="match status" value="1"/>
</dbReference>
<keyword evidence="1" id="KW-0863">Zinc-finger</keyword>
<dbReference type="PANTHER" id="PTHR25462">
    <property type="entry name" value="BONUS, ISOFORM C-RELATED"/>
    <property type="match status" value="1"/>
</dbReference>
<proteinExistence type="predicted"/>
<evidence type="ECO:0000313" key="5">
    <source>
        <dbReference type="Proteomes" id="UP000596742"/>
    </source>
</evidence>
<name>A0A8B6CVZ8_MYTGA</name>
<keyword evidence="2" id="KW-0175">Coiled coil</keyword>
<dbReference type="InterPro" id="IPR047153">
    <property type="entry name" value="TRIM45/56/19-like"/>
</dbReference>
<organism evidence="4 5">
    <name type="scientific">Mytilus galloprovincialis</name>
    <name type="common">Mediterranean mussel</name>
    <dbReference type="NCBI Taxonomy" id="29158"/>
    <lineage>
        <taxon>Eukaryota</taxon>
        <taxon>Metazoa</taxon>
        <taxon>Spiralia</taxon>
        <taxon>Lophotrochozoa</taxon>
        <taxon>Mollusca</taxon>
        <taxon>Bivalvia</taxon>
        <taxon>Autobranchia</taxon>
        <taxon>Pteriomorphia</taxon>
        <taxon>Mytilida</taxon>
        <taxon>Mytiloidea</taxon>
        <taxon>Mytilidae</taxon>
        <taxon>Mytilinae</taxon>
        <taxon>Mytilus</taxon>
    </lineage>
</organism>
<dbReference type="EMBL" id="UYJE01002322">
    <property type="protein sequence ID" value="VDI09691.1"/>
    <property type="molecule type" value="Genomic_DNA"/>
</dbReference>
<evidence type="ECO:0000259" key="3">
    <source>
        <dbReference type="PROSITE" id="PS50119"/>
    </source>
</evidence>
<feature type="domain" description="B box-type" evidence="3">
    <location>
        <begin position="6"/>
        <end position="53"/>
    </location>
</feature>
<gene>
    <name evidence="4" type="ORF">MGAL_10B094502</name>
</gene>
<dbReference type="CDD" id="cd19757">
    <property type="entry name" value="Bbox1"/>
    <property type="match status" value="1"/>
</dbReference>
<keyword evidence="1" id="KW-0862">Zinc</keyword>
<accession>A0A8B6CVZ8</accession>
<dbReference type="SUPFAM" id="SSF101898">
    <property type="entry name" value="NHL repeat"/>
    <property type="match status" value="1"/>
</dbReference>
<feature type="coiled-coil region" evidence="2">
    <location>
        <begin position="137"/>
        <end position="189"/>
    </location>
</feature>
<keyword evidence="1" id="KW-0479">Metal-binding</keyword>
<reference evidence="4" key="1">
    <citation type="submission" date="2018-11" db="EMBL/GenBank/DDBJ databases">
        <authorList>
            <person name="Alioto T."/>
            <person name="Alioto T."/>
        </authorList>
    </citation>
    <scope>NUCLEOTIDE SEQUENCE</scope>
</reference>
<dbReference type="GO" id="GO:0005654">
    <property type="term" value="C:nucleoplasm"/>
    <property type="evidence" value="ECO:0007669"/>
    <property type="project" value="TreeGrafter"/>
</dbReference>
<dbReference type="Pfam" id="PF22586">
    <property type="entry name" value="ANCHR-like_BBOX"/>
    <property type="match status" value="1"/>
</dbReference>